<dbReference type="STRING" id="1121013.GCA_000426365_00993"/>
<keyword evidence="3" id="KW-1185">Reference proteome</keyword>
<dbReference type="SUPFAM" id="SSF52317">
    <property type="entry name" value="Class I glutamine amidotransferase-like"/>
    <property type="match status" value="1"/>
</dbReference>
<gene>
    <name evidence="2" type="ORF">P873_10655</name>
</gene>
<evidence type="ECO:0000313" key="2">
    <source>
        <dbReference type="EMBL" id="KFN49425.1"/>
    </source>
</evidence>
<keyword evidence="1" id="KW-0472">Membrane</keyword>
<reference evidence="2 3" key="1">
    <citation type="submission" date="2013-09" db="EMBL/GenBank/DDBJ databases">
        <title>Genome sequencing of Arenimonas composti.</title>
        <authorList>
            <person name="Chen F."/>
            <person name="Wang G."/>
        </authorList>
    </citation>
    <scope>NUCLEOTIDE SEQUENCE [LARGE SCALE GENOMIC DNA]</scope>
    <source>
        <strain evidence="2 3">TR7-09</strain>
    </source>
</reference>
<dbReference type="EMBL" id="AWXU01000035">
    <property type="protein sequence ID" value="KFN49425.1"/>
    <property type="molecule type" value="Genomic_DNA"/>
</dbReference>
<name>A0A091BYM9_9GAMM</name>
<organism evidence="2 3">
    <name type="scientific">Arenimonas composti TR7-09 = DSM 18010</name>
    <dbReference type="NCBI Taxonomy" id="1121013"/>
    <lineage>
        <taxon>Bacteria</taxon>
        <taxon>Pseudomonadati</taxon>
        <taxon>Pseudomonadota</taxon>
        <taxon>Gammaproteobacteria</taxon>
        <taxon>Lysobacterales</taxon>
        <taxon>Lysobacteraceae</taxon>
        <taxon>Arenimonas</taxon>
    </lineage>
</organism>
<protein>
    <recommendedName>
        <fullName evidence="4">Carboxypeptidase regulatory-like domain-containing protein</fullName>
    </recommendedName>
</protein>
<accession>A0A091BYM9</accession>
<dbReference type="OrthoDB" id="7199749at2"/>
<dbReference type="eggNOG" id="ENOG502Z7W1">
    <property type="taxonomic scope" value="Bacteria"/>
</dbReference>
<feature type="transmembrane region" description="Helical" evidence="1">
    <location>
        <begin position="6"/>
        <end position="28"/>
    </location>
</feature>
<dbReference type="AlphaFoldDB" id="A0A091BYM9"/>
<keyword evidence="1" id="KW-0812">Transmembrane</keyword>
<dbReference type="InterPro" id="IPR029062">
    <property type="entry name" value="Class_I_gatase-like"/>
</dbReference>
<keyword evidence="1" id="KW-1133">Transmembrane helix</keyword>
<evidence type="ECO:0008006" key="4">
    <source>
        <dbReference type="Google" id="ProtNLM"/>
    </source>
</evidence>
<evidence type="ECO:0000313" key="3">
    <source>
        <dbReference type="Proteomes" id="UP000029391"/>
    </source>
</evidence>
<dbReference type="RefSeq" id="WP_051239513.1">
    <property type="nucleotide sequence ID" value="NZ_AUFF01000002.1"/>
</dbReference>
<sequence>MRELVLTPSLLAGLLAAIASLAALRAGWSARRRGDGLPRRLLLVLAPFALAALLWPVLMPPPNAVAPLRLVVATAGAPASLAAGDGERLVALPEAAAAFPAALHVPDLGSALRRHPEARALRIVGSGLPARDRDAAAGLPLHFEPAALPAGLVELRMPARIAAGRRWTVRGRVEGGAGGTLELRDPAGAVVASRTLDATGEFALTATAGFPGHSDWTLRRRDAGGEVVETANLPLQVEAGAPLRLLVLAGGIDPESKYLRRWALDAGLALGRQASLGGGVEVGDFAGSPTAAQLAEIDLLILDDRRWSALGPGGRETLRAAVRDGLGVLLRLTAEPTESERAGLRDWGFELMPAALPREVDLPGAGAAAVKPTRRPLRLAAADGALLQADAAGEPLALWRAEGRGRVALWNLGASFRLQLAGHGDMHGELWAHAVTTLARARGGALPAVPVFARVGERAVFCDLPAEARIIAPDGGETALLADATAAGCAGFWPVAAGWHALQTDDATASFHVLGEDELPGLAASERREATLALAANAPATAPAVATTTPGPRWPWLLAWLLLAALAWWLERPKP</sequence>
<evidence type="ECO:0000256" key="1">
    <source>
        <dbReference type="SAM" id="Phobius"/>
    </source>
</evidence>
<proteinExistence type="predicted"/>
<dbReference type="Proteomes" id="UP000029391">
    <property type="component" value="Unassembled WGS sequence"/>
</dbReference>
<feature type="transmembrane region" description="Helical" evidence="1">
    <location>
        <begin position="40"/>
        <end position="58"/>
    </location>
</feature>
<comment type="caution">
    <text evidence="2">The sequence shown here is derived from an EMBL/GenBank/DDBJ whole genome shotgun (WGS) entry which is preliminary data.</text>
</comment>